<dbReference type="PROSITE" id="PS50931">
    <property type="entry name" value="HTH_LYSR"/>
    <property type="match status" value="1"/>
</dbReference>
<dbReference type="PANTHER" id="PTHR30126:SF91">
    <property type="entry name" value="LYSR FAMILY TRANSCRIPTIONAL REGULATOR"/>
    <property type="match status" value="1"/>
</dbReference>
<evidence type="ECO:0000256" key="1">
    <source>
        <dbReference type="ARBA" id="ARBA00009437"/>
    </source>
</evidence>
<evidence type="ECO:0000259" key="5">
    <source>
        <dbReference type="PROSITE" id="PS50931"/>
    </source>
</evidence>
<sequence length="302" mass="33962">MNFSLEQLLAFVTVYELKAFSKAAVKLDKHRTTIGQVITNLEDQLAITLFERIGRTVEPTQDAVLLYHYAKQAIEQTRTFDRMALSLSYGGLESVTIAYSSFIPQQVLTAIRKTLINDFPSMGVNLLVRSKAEIKQGIQDGSIHFGLVNVFESKVINSIDSMLMRSMAFVPFTGESSKLAQLPPNETYTAMKSTRQFVLKSMLDDDMASRVILSSHYEVVDQQTLIIRMVQEGLGWALLPRTISQSEYFSDHMVEIEAEQIKEAIHVPVSLWSQHSKQVAIVKQTISKCITDYLNAVDSVKS</sequence>
<comment type="caution">
    <text evidence="6">The sequence shown here is derived from an EMBL/GenBank/DDBJ whole genome shotgun (WGS) entry which is preliminary data.</text>
</comment>
<keyword evidence="7" id="KW-1185">Reference proteome</keyword>
<organism evidence="6 7">
    <name type="scientific">Shewanella colwelliana</name>
    <name type="common">Alteromonas colwelliana</name>
    <dbReference type="NCBI Taxonomy" id="23"/>
    <lineage>
        <taxon>Bacteria</taxon>
        <taxon>Pseudomonadati</taxon>
        <taxon>Pseudomonadota</taxon>
        <taxon>Gammaproteobacteria</taxon>
        <taxon>Alteromonadales</taxon>
        <taxon>Shewanellaceae</taxon>
        <taxon>Shewanella</taxon>
    </lineage>
</organism>
<dbReference type="EMBL" id="BPEU01000025">
    <property type="protein sequence ID" value="GIU44121.1"/>
    <property type="molecule type" value="Genomic_DNA"/>
</dbReference>
<dbReference type="InterPro" id="IPR036390">
    <property type="entry name" value="WH_DNA-bd_sf"/>
</dbReference>
<comment type="similarity">
    <text evidence="1">Belongs to the LysR transcriptional regulatory family.</text>
</comment>
<dbReference type="InterPro" id="IPR036388">
    <property type="entry name" value="WH-like_DNA-bd_sf"/>
</dbReference>
<dbReference type="PANTHER" id="PTHR30126">
    <property type="entry name" value="HTH-TYPE TRANSCRIPTIONAL REGULATOR"/>
    <property type="match status" value="1"/>
</dbReference>
<evidence type="ECO:0000256" key="3">
    <source>
        <dbReference type="ARBA" id="ARBA00023125"/>
    </source>
</evidence>
<dbReference type="Pfam" id="PF00126">
    <property type="entry name" value="HTH_1"/>
    <property type="match status" value="1"/>
</dbReference>
<evidence type="ECO:0000256" key="4">
    <source>
        <dbReference type="ARBA" id="ARBA00023163"/>
    </source>
</evidence>
<dbReference type="Proteomes" id="UP000773469">
    <property type="component" value="Unassembled WGS sequence"/>
</dbReference>
<dbReference type="InterPro" id="IPR005119">
    <property type="entry name" value="LysR_subst-bd"/>
</dbReference>
<feature type="domain" description="HTH lysR-type" evidence="5">
    <location>
        <begin position="1"/>
        <end position="60"/>
    </location>
</feature>
<keyword evidence="2" id="KW-0805">Transcription regulation</keyword>
<evidence type="ECO:0000313" key="6">
    <source>
        <dbReference type="EMBL" id="GIU44121.1"/>
    </source>
</evidence>
<accession>A0ABQ4P9A4</accession>
<gene>
    <name evidence="6" type="ORF">TUM3794_31370</name>
</gene>
<keyword evidence="3" id="KW-0238">DNA-binding</keyword>
<dbReference type="InterPro" id="IPR000847">
    <property type="entry name" value="LysR_HTH_N"/>
</dbReference>
<name>A0ABQ4P9A4_SHECO</name>
<dbReference type="RefSeq" id="WP_220757346.1">
    <property type="nucleotide sequence ID" value="NZ_BPEU01000025.1"/>
</dbReference>
<dbReference type="SUPFAM" id="SSF46785">
    <property type="entry name" value="Winged helix' DNA-binding domain"/>
    <property type="match status" value="1"/>
</dbReference>
<evidence type="ECO:0000256" key="2">
    <source>
        <dbReference type="ARBA" id="ARBA00023015"/>
    </source>
</evidence>
<proteinExistence type="inferred from homology"/>
<dbReference type="Pfam" id="PF03466">
    <property type="entry name" value="LysR_substrate"/>
    <property type="match status" value="1"/>
</dbReference>
<evidence type="ECO:0000313" key="7">
    <source>
        <dbReference type="Proteomes" id="UP000773469"/>
    </source>
</evidence>
<dbReference type="Gene3D" id="3.40.190.290">
    <property type="match status" value="1"/>
</dbReference>
<protein>
    <submittedName>
        <fullName evidence="6">LysR family transcriptional regulator</fullName>
    </submittedName>
</protein>
<reference evidence="6 7" key="1">
    <citation type="submission" date="2021-05" db="EMBL/GenBank/DDBJ databases">
        <title>Molecular characterization for Shewanella algae harboring chromosomal blaOXA-55-like strains isolated from clinical and environment sample.</title>
        <authorList>
            <person name="Ohama Y."/>
            <person name="Aoki K."/>
            <person name="Harada S."/>
            <person name="Moriya K."/>
            <person name="Ishii Y."/>
            <person name="Tateda K."/>
        </authorList>
    </citation>
    <scope>NUCLEOTIDE SEQUENCE [LARGE SCALE GENOMIC DNA]</scope>
    <source>
        <strain evidence="6 7">MBTL60-118</strain>
    </source>
</reference>
<dbReference type="SUPFAM" id="SSF53850">
    <property type="entry name" value="Periplasmic binding protein-like II"/>
    <property type="match status" value="1"/>
</dbReference>
<dbReference type="Gene3D" id="1.10.10.10">
    <property type="entry name" value="Winged helix-like DNA-binding domain superfamily/Winged helix DNA-binding domain"/>
    <property type="match status" value="1"/>
</dbReference>
<keyword evidence="4" id="KW-0804">Transcription</keyword>